<reference evidence="2" key="1">
    <citation type="journal article" date="2019" name="Int. J. Syst. Evol. Microbiol.">
        <title>The Global Catalogue of Microorganisms (GCM) 10K type strain sequencing project: providing services to taxonomists for standard genome sequencing and annotation.</title>
        <authorList>
            <consortium name="The Broad Institute Genomics Platform"/>
            <consortium name="The Broad Institute Genome Sequencing Center for Infectious Disease"/>
            <person name="Wu L."/>
            <person name="Ma J."/>
        </authorList>
    </citation>
    <scope>NUCLEOTIDE SEQUENCE [LARGE SCALE GENOMIC DNA]</scope>
    <source>
        <strain evidence="2">KCTC 52366</strain>
    </source>
</reference>
<comment type="caution">
    <text evidence="1">The sequence shown here is derived from an EMBL/GenBank/DDBJ whole genome shotgun (WGS) entry which is preliminary data.</text>
</comment>
<dbReference type="RefSeq" id="WP_275631036.1">
    <property type="nucleotide sequence ID" value="NZ_JARGYD010000001.1"/>
</dbReference>
<protein>
    <submittedName>
        <fullName evidence="1">Uncharacterized protein</fullName>
    </submittedName>
</protein>
<accession>A0ABV7GQY6</accession>
<evidence type="ECO:0000313" key="1">
    <source>
        <dbReference type="EMBL" id="MFC3143762.1"/>
    </source>
</evidence>
<evidence type="ECO:0000313" key="2">
    <source>
        <dbReference type="Proteomes" id="UP001595632"/>
    </source>
</evidence>
<gene>
    <name evidence="1" type="ORF">ACFOGP_13655</name>
</gene>
<keyword evidence="2" id="KW-1185">Reference proteome</keyword>
<proteinExistence type="predicted"/>
<sequence>MLDGRMQNLLCFNEMDPGRQSRRGQTAEMKVGSPLTECCLRKYYYGWALIPRVYHYDKLFSGTIFAARQRRPKRGLTWTS</sequence>
<name>A0ABV7GQY6_9RHOB</name>
<dbReference type="EMBL" id="JBHRTB010000010">
    <property type="protein sequence ID" value="MFC3143762.1"/>
    <property type="molecule type" value="Genomic_DNA"/>
</dbReference>
<organism evidence="1 2">
    <name type="scientific">Psychromarinibacter halotolerans</name>
    <dbReference type="NCBI Taxonomy" id="1775175"/>
    <lineage>
        <taxon>Bacteria</taxon>
        <taxon>Pseudomonadati</taxon>
        <taxon>Pseudomonadota</taxon>
        <taxon>Alphaproteobacteria</taxon>
        <taxon>Rhodobacterales</taxon>
        <taxon>Paracoccaceae</taxon>
        <taxon>Psychromarinibacter</taxon>
    </lineage>
</organism>
<dbReference type="Proteomes" id="UP001595632">
    <property type="component" value="Unassembled WGS sequence"/>
</dbReference>